<comment type="caution">
    <text evidence="1">The sequence shown here is derived from an EMBL/GenBank/DDBJ whole genome shotgun (WGS) entry which is preliminary data.</text>
</comment>
<organism evidence="1 2">
    <name type="scientific">Camellia lanceoleosa</name>
    <dbReference type="NCBI Taxonomy" id="1840588"/>
    <lineage>
        <taxon>Eukaryota</taxon>
        <taxon>Viridiplantae</taxon>
        <taxon>Streptophyta</taxon>
        <taxon>Embryophyta</taxon>
        <taxon>Tracheophyta</taxon>
        <taxon>Spermatophyta</taxon>
        <taxon>Magnoliopsida</taxon>
        <taxon>eudicotyledons</taxon>
        <taxon>Gunneridae</taxon>
        <taxon>Pentapetalae</taxon>
        <taxon>asterids</taxon>
        <taxon>Ericales</taxon>
        <taxon>Theaceae</taxon>
        <taxon>Camellia</taxon>
    </lineage>
</organism>
<sequence length="578" mass="65803">MESSGLSRRSKAYKFASEKTPESFSFFCDFLRENVNGAMSIDNRGDTVLHLLAIQGNVDVMESLVGAELLTNELLMKKNVNGNTALHEAARFGQAGAAQIMLRKKQDLVMERNESNETPLYLAAAYGKREVFQVLENFGSDCLTRRRDGRTILHAAVEGERYYLAIRILESYPNLARQHDEKGMTALNLLVTKPTSFRSRSSYVLYDLSRTPFIPWQIVEAIIYFYIPTMYVETALELPAAGNVEDPSNNGAVMSKLERPSFIKTLLGFYLLKKIDYAKQKHVLALMLTNKLIEKEDWSHYIHTNSEASSIGRRNRALDPLLQATRLGILEVVMAILNKYPEAADSFDENGRNILHISVEQKHRFIYDHLMNFRVKHDSYPHLWHLRNFDGKAAEELFEENHEALREEAEKAAKHVSDNLIIVAILIGTINFAALFTLPGGFDQNTGIPMLLKSNRQEIQFFMVYIGLALFFAFLSLATLMLIQLSRFDTNDFHIAIPLKTIISCITIIYSTGFSATAFAQGYILEGELGAFLATFLIFFELLVCFVLALIMIDTKVLIFDYMYYAIRHLFCYKIPDM</sequence>
<keyword evidence="2" id="KW-1185">Reference proteome</keyword>
<dbReference type="EMBL" id="CM045772">
    <property type="protein sequence ID" value="KAI7985470.1"/>
    <property type="molecule type" value="Genomic_DNA"/>
</dbReference>
<dbReference type="Proteomes" id="UP001060215">
    <property type="component" value="Chromosome 15"/>
</dbReference>
<reference evidence="1 2" key="1">
    <citation type="journal article" date="2022" name="Plant J.">
        <title>Chromosome-level genome of Camellia lanceoleosa provides a valuable resource for understanding genome evolution and self-incompatibility.</title>
        <authorList>
            <person name="Gong W."/>
            <person name="Xiao S."/>
            <person name="Wang L."/>
            <person name="Liao Z."/>
            <person name="Chang Y."/>
            <person name="Mo W."/>
            <person name="Hu G."/>
            <person name="Li W."/>
            <person name="Zhao G."/>
            <person name="Zhu H."/>
            <person name="Hu X."/>
            <person name="Ji K."/>
            <person name="Xiang X."/>
            <person name="Song Q."/>
            <person name="Yuan D."/>
            <person name="Jin S."/>
            <person name="Zhang L."/>
        </authorList>
    </citation>
    <scope>NUCLEOTIDE SEQUENCE [LARGE SCALE GENOMIC DNA]</scope>
    <source>
        <strain evidence="1">SQ_2022a</strain>
    </source>
</reference>
<gene>
    <name evidence="1" type="ORF">LOK49_LG14G02154</name>
</gene>
<name>A0ACC0FA41_9ERIC</name>
<protein>
    <submittedName>
        <fullName evidence="1">Ankyrin repeat-containing protein ITN1</fullName>
    </submittedName>
</protein>
<evidence type="ECO:0000313" key="1">
    <source>
        <dbReference type="EMBL" id="KAI7985470.1"/>
    </source>
</evidence>
<proteinExistence type="predicted"/>
<evidence type="ECO:0000313" key="2">
    <source>
        <dbReference type="Proteomes" id="UP001060215"/>
    </source>
</evidence>
<accession>A0ACC0FA41</accession>